<feature type="region of interest" description="Disordered" evidence="1">
    <location>
        <begin position="60"/>
        <end position="82"/>
    </location>
</feature>
<comment type="caution">
    <text evidence="2">The sequence shown here is derived from an EMBL/GenBank/DDBJ whole genome shotgun (WGS) entry which is preliminary data.</text>
</comment>
<name>A0A261FJ06_9BIFI</name>
<sequence>MKFQIQKKVYRKLLLFIGALVAVLIVFSMVTSPETWAAETNEGNVEMIEKGVIVSSESLNMAGPDSDLSTANTKEDPWSEGDIKSDTSLRVRVEWRNPKYASKARTPYQSDCSSTDYKVLTVYSNVASSYVCWRGSGTYRSGSDIDNGTGVSAVCPGKRYGQIYYQAKWGGNWFWSTYRGGYASNATCFYFGSMVRYRAIKLA</sequence>
<evidence type="ECO:0000313" key="2">
    <source>
        <dbReference type="EMBL" id="OZG58846.1"/>
    </source>
</evidence>
<dbReference type="Proteomes" id="UP000216444">
    <property type="component" value="Unassembled WGS sequence"/>
</dbReference>
<evidence type="ECO:0000313" key="3">
    <source>
        <dbReference type="Proteomes" id="UP000216444"/>
    </source>
</evidence>
<organism evidence="2 3">
    <name type="scientific">Bifidobacterium tissieri</name>
    <dbReference type="NCBI Taxonomy" id="1630162"/>
    <lineage>
        <taxon>Bacteria</taxon>
        <taxon>Bacillati</taxon>
        <taxon>Actinomycetota</taxon>
        <taxon>Actinomycetes</taxon>
        <taxon>Bifidobacteriales</taxon>
        <taxon>Bifidobacteriaceae</taxon>
        <taxon>Bifidobacterium</taxon>
    </lineage>
</organism>
<dbReference type="EMBL" id="MWWV01000003">
    <property type="protein sequence ID" value="OZG58846.1"/>
    <property type="molecule type" value="Genomic_DNA"/>
</dbReference>
<dbReference type="AlphaFoldDB" id="A0A261FJ06"/>
<evidence type="ECO:0000256" key="1">
    <source>
        <dbReference type="SAM" id="MobiDB-lite"/>
    </source>
</evidence>
<protein>
    <submittedName>
        <fullName evidence="2">Uncharacterized protein</fullName>
    </submittedName>
</protein>
<accession>A0A261FJ06</accession>
<reference evidence="2 3" key="1">
    <citation type="journal article" date="2017" name="BMC Genomics">
        <title>Comparative genomic and phylogenomic analyses of the Bifidobacteriaceae family.</title>
        <authorList>
            <person name="Lugli G.A."/>
            <person name="Milani C."/>
            <person name="Turroni F."/>
            <person name="Duranti S."/>
            <person name="Mancabelli L."/>
            <person name="Mangifesta M."/>
            <person name="Ferrario C."/>
            <person name="Modesto M."/>
            <person name="Mattarelli P."/>
            <person name="Jiri K."/>
            <person name="van Sinderen D."/>
            <person name="Ventura M."/>
        </authorList>
    </citation>
    <scope>NUCLEOTIDE SEQUENCE [LARGE SCALE GENOMIC DNA]</scope>
    <source>
        <strain evidence="2 3">DSM 100201</strain>
    </source>
</reference>
<dbReference type="RefSeq" id="WP_143248848.1">
    <property type="nucleotide sequence ID" value="NZ_MWWV01000003.1"/>
</dbReference>
<keyword evidence="3" id="KW-1185">Reference proteome</keyword>
<gene>
    <name evidence="2" type="ORF">BTIS_0567</name>
</gene>
<proteinExistence type="predicted"/>
<feature type="compositionally biased region" description="Basic and acidic residues" evidence="1">
    <location>
        <begin position="73"/>
        <end position="82"/>
    </location>
</feature>